<accession>A0AA39NRR8</accession>
<dbReference type="AlphaFoldDB" id="A0AA39NRR8"/>
<dbReference type="InterPro" id="IPR045967">
    <property type="entry name" value="HAM1-like_N"/>
</dbReference>
<feature type="domain" description="HAM1-like N-terminal" evidence="3">
    <location>
        <begin position="9"/>
        <end position="218"/>
    </location>
</feature>
<dbReference type="Proteomes" id="UP001175227">
    <property type="component" value="Unassembled WGS sequence"/>
</dbReference>
<dbReference type="EMBL" id="JAUEPR010000062">
    <property type="protein sequence ID" value="KAK0470635.1"/>
    <property type="molecule type" value="Genomic_DNA"/>
</dbReference>
<keyword evidence="5" id="KW-1185">Reference proteome</keyword>
<protein>
    <submittedName>
        <fullName evidence="4">Uncharacterized protein</fullName>
    </submittedName>
</protein>
<feature type="region of interest" description="Disordered" evidence="1">
    <location>
        <begin position="155"/>
        <end position="179"/>
    </location>
</feature>
<feature type="domain" description="HAM1-like N-terminal" evidence="3">
    <location>
        <begin position="238"/>
        <end position="561"/>
    </location>
</feature>
<reference evidence="4" key="1">
    <citation type="submission" date="2023-06" db="EMBL/GenBank/DDBJ databases">
        <authorList>
            <consortium name="Lawrence Berkeley National Laboratory"/>
            <person name="Ahrendt S."/>
            <person name="Sahu N."/>
            <person name="Indic B."/>
            <person name="Wong-Bajracharya J."/>
            <person name="Merenyi Z."/>
            <person name="Ke H.-M."/>
            <person name="Monk M."/>
            <person name="Kocsube S."/>
            <person name="Drula E."/>
            <person name="Lipzen A."/>
            <person name="Balint B."/>
            <person name="Henrissat B."/>
            <person name="Andreopoulos B."/>
            <person name="Martin F.M."/>
            <person name="Harder C.B."/>
            <person name="Rigling D."/>
            <person name="Ford K.L."/>
            <person name="Foster G.D."/>
            <person name="Pangilinan J."/>
            <person name="Papanicolaou A."/>
            <person name="Barry K."/>
            <person name="LaButti K."/>
            <person name="Viragh M."/>
            <person name="Koriabine M."/>
            <person name="Yan M."/>
            <person name="Riley R."/>
            <person name="Champramary S."/>
            <person name="Plett K.L."/>
            <person name="Tsai I.J."/>
            <person name="Slot J."/>
            <person name="Sipos G."/>
            <person name="Plett J."/>
            <person name="Nagy L.G."/>
            <person name="Grigoriev I.V."/>
        </authorList>
    </citation>
    <scope>NUCLEOTIDE SEQUENCE</scope>
    <source>
        <strain evidence="4">ICMP 16352</strain>
    </source>
</reference>
<evidence type="ECO:0000259" key="3">
    <source>
        <dbReference type="Pfam" id="PF19343"/>
    </source>
</evidence>
<proteinExistence type="predicted"/>
<dbReference type="PANTHER" id="PTHR31138">
    <property type="entry name" value="CHROMOSOME 19, WHOLE GENOME SHOTGUN SEQUENCE"/>
    <property type="match status" value="1"/>
</dbReference>
<evidence type="ECO:0000256" key="1">
    <source>
        <dbReference type="SAM" id="MobiDB-lite"/>
    </source>
</evidence>
<feature type="domain" description="HAM1-like C-terminal" evidence="2">
    <location>
        <begin position="598"/>
        <end position="655"/>
    </location>
</feature>
<evidence type="ECO:0000313" key="5">
    <source>
        <dbReference type="Proteomes" id="UP001175227"/>
    </source>
</evidence>
<evidence type="ECO:0000313" key="4">
    <source>
        <dbReference type="EMBL" id="KAK0470635.1"/>
    </source>
</evidence>
<dbReference type="Pfam" id="PF14613">
    <property type="entry name" value="HAM1_C"/>
    <property type="match status" value="1"/>
</dbReference>
<name>A0AA39NRR8_9AGAR</name>
<gene>
    <name evidence="4" type="ORF">IW261DRAFT_1001355</name>
</gene>
<dbReference type="InterPro" id="IPR027842">
    <property type="entry name" value="HAM1-like_C"/>
</dbReference>
<comment type="caution">
    <text evidence="4">The sequence shown here is derived from an EMBL/GenBank/DDBJ whole genome shotgun (WGS) entry which is preliminary data.</text>
</comment>
<sequence length="796" mass="89240">MEHVTSNLAALNAGKFPSQDQLNGFIDWIKINGLSQMEAGQLSSQGRVLAKHVGNILDAYKTLGLNKNSDDLLQDAVWHLSQGDMSTVIPSDTMDTDEASEDINRIRKALQKLLQIAGSNISAEGSFILRDFTSFVRSSLADAAELLEDQAGRAKDSLREVEQEVQDGQRDILGRDKERMQEEAGDVKVKFEHTMDSLKDTGSAAIGAGQGAKAKAEKLADRTSNGLQQSFNRVCERAQSDEEYRSAVNTLLDTVEKWLSKTQEAITADLDVFIHDTTSDKHVSKALKQIQTLVERFANNRSLDDLLGKAKQCAIHVREDRDLQRWFQEFFQAIRKMVNDAGYMRSEELKQSKKDLRTRWKKFFVDESSDWKMDYDALRKELDAFELALSQDKDMKRLRDAHVQLGKAIEEGFAEDGLEAKTGLEAAMEQVSWFWRDTFQVYIPCALTFMKGIPIPRMEYVDNDMELVLENLDISSFNVQPSHVYIRNITDVDINTVSPNAPTRTAIGTFTHIRVQAIQLAFDKVSFFYRDKRASVGPSDFSGIVTFTLPPKGIDLDLKLRLIPATQEAEPKRGTRIKERELKRAFHVIEQARVEITEDIDLSITESNHPMLLSMFKPIFSLRFREALERSLSEQIRGVIEWVDGIAWDVSQRAEVFADGGMGSGNALSAAMWSELGRLRKMSGGWQAFGTGTGMVLEGEKGEAFAVGVEPQILSGGKKGPLSTASASLKDRMGGVVRPEDAQAVKEVGRQVKEEVKGMAVEGQRQLQSFMQRVEEKTEQERKISGWRSAAFNIDV</sequence>
<dbReference type="PANTHER" id="PTHR31138:SF1">
    <property type="entry name" value="PDZ DOMAIN-CONTAINING PROTEIN"/>
    <property type="match status" value="1"/>
</dbReference>
<dbReference type="Pfam" id="PF19343">
    <property type="entry name" value="HAM1_N"/>
    <property type="match status" value="2"/>
</dbReference>
<organism evidence="4 5">
    <name type="scientific">Armillaria novae-zelandiae</name>
    <dbReference type="NCBI Taxonomy" id="153914"/>
    <lineage>
        <taxon>Eukaryota</taxon>
        <taxon>Fungi</taxon>
        <taxon>Dikarya</taxon>
        <taxon>Basidiomycota</taxon>
        <taxon>Agaricomycotina</taxon>
        <taxon>Agaricomycetes</taxon>
        <taxon>Agaricomycetidae</taxon>
        <taxon>Agaricales</taxon>
        <taxon>Marasmiineae</taxon>
        <taxon>Physalacriaceae</taxon>
        <taxon>Armillaria</taxon>
    </lineage>
</organism>
<evidence type="ECO:0000259" key="2">
    <source>
        <dbReference type="Pfam" id="PF14613"/>
    </source>
</evidence>